<name>A0ABT9ZIB8_9BACI</name>
<comment type="caution">
    <text evidence="4">The sequence shown here is derived from an EMBL/GenBank/DDBJ whole genome shotgun (WGS) entry which is preliminary data.</text>
</comment>
<dbReference type="Proteomes" id="UP001234495">
    <property type="component" value="Unassembled WGS sequence"/>
</dbReference>
<dbReference type="InterPro" id="IPR041802">
    <property type="entry name" value="MPP_YfcE"/>
</dbReference>
<dbReference type="InterPro" id="IPR000979">
    <property type="entry name" value="Phosphodiesterase_MJ0936/Vps29"/>
</dbReference>
<comment type="cofactor">
    <cofactor evidence="2">
        <name>a divalent metal cation</name>
        <dbReference type="ChEBI" id="CHEBI:60240"/>
    </cofactor>
</comment>
<dbReference type="EC" id="3.1.4.-" evidence="2"/>
<sequence>MNVLIISDSHGLTNEIDEITKRHKDEVDLLLHCGDSELAKDSEHLAPYSIVKGNCDFGEDFPNEIIHDMNGYKLYMTHGHLYNVKATLMNLKYRAEEIGADIICYGHSHIAAVEKNDNRLFINPGSIRLPVLSRKKTYAILEVEKDHVNVNFFEVTGEKVNELSNQFNL</sequence>
<evidence type="ECO:0000256" key="2">
    <source>
        <dbReference type="RuleBase" id="RU362039"/>
    </source>
</evidence>
<dbReference type="CDD" id="cd00841">
    <property type="entry name" value="MPP_YfcE"/>
    <property type="match status" value="1"/>
</dbReference>
<proteinExistence type="inferred from homology"/>
<dbReference type="InterPro" id="IPR024654">
    <property type="entry name" value="Calcineurin-like_PHP_lpxH"/>
</dbReference>
<comment type="similarity">
    <text evidence="1 2">Belongs to the metallophosphoesterase superfamily. YfcE family.</text>
</comment>
<evidence type="ECO:0000313" key="5">
    <source>
        <dbReference type="Proteomes" id="UP001234495"/>
    </source>
</evidence>
<evidence type="ECO:0000256" key="1">
    <source>
        <dbReference type="ARBA" id="ARBA00008950"/>
    </source>
</evidence>
<feature type="domain" description="Calcineurin-like phosphoesterase" evidence="3">
    <location>
        <begin position="1"/>
        <end position="145"/>
    </location>
</feature>
<protein>
    <recommendedName>
        <fullName evidence="2">Phosphoesterase</fullName>
        <ecNumber evidence="2">3.1.4.-</ecNumber>
    </recommendedName>
</protein>
<accession>A0ABT9ZIB8</accession>
<gene>
    <name evidence="4" type="ORF">J2S19_002221</name>
</gene>
<dbReference type="Pfam" id="PF12850">
    <property type="entry name" value="Metallophos_2"/>
    <property type="match status" value="1"/>
</dbReference>
<evidence type="ECO:0000259" key="3">
    <source>
        <dbReference type="Pfam" id="PF12850"/>
    </source>
</evidence>
<dbReference type="EMBL" id="JAUSUD010000009">
    <property type="protein sequence ID" value="MDQ0230960.1"/>
    <property type="molecule type" value="Genomic_DNA"/>
</dbReference>
<dbReference type="Gene3D" id="3.60.21.10">
    <property type="match status" value="1"/>
</dbReference>
<evidence type="ECO:0000313" key="4">
    <source>
        <dbReference type="EMBL" id="MDQ0230960.1"/>
    </source>
</evidence>
<organism evidence="4 5">
    <name type="scientific">Metabacillus malikii</name>
    <dbReference type="NCBI Taxonomy" id="1504265"/>
    <lineage>
        <taxon>Bacteria</taxon>
        <taxon>Bacillati</taxon>
        <taxon>Bacillota</taxon>
        <taxon>Bacilli</taxon>
        <taxon>Bacillales</taxon>
        <taxon>Bacillaceae</taxon>
        <taxon>Metabacillus</taxon>
    </lineage>
</organism>
<keyword evidence="2" id="KW-0479">Metal-binding</keyword>
<dbReference type="SUPFAM" id="SSF56300">
    <property type="entry name" value="Metallo-dependent phosphatases"/>
    <property type="match status" value="1"/>
</dbReference>
<dbReference type="PANTHER" id="PTHR11124">
    <property type="entry name" value="VACUOLAR SORTING PROTEIN VPS29"/>
    <property type="match status" value="1"/>
</dbReference>
<dbReference type="NCBIfam" id="TIGR00040">
    <property type="entry name" value="yfcE"/>
    <property type="match status" value="1"/>
</dbReference>
<keyword evidence="5" id="KW-1185">Reference proteome</keyword>
<reference evidence="4 5" key="1">
    <citation type="submission" date="2023-07" db="EMBL/GenBank/DDBJ databases">
        <title>Genomic Encyclopedia of Type Strains, Phase IV (KMG-IV): sequencing the most valuable type-strain genomes for metagenomic binning, comparative biology and taxonomic classification.</title>
        <authorList>
            <person name="Goeker M."/>
        </authorList>
    </citation>
    <scope>NUCLEOTIDE SEQUENCE [LARGE SCALE GENOMIC DNA]</scope>
    <source>
        <strain evidence="4 5">DSM 29005</strain>
    </source>
</reference>
<dbReference type="InterPro" id="IPR029052">
    <property type="entry name" value="Metallo-depent_PP-like"/>
</dbReference>
<dbReference type="RefSeq" id="WP_307341442.1">
    <property type="nucleotide sequence ID" value="NZ_JAUSUD010000009.1"/>
</dbReference>